<feature type="binding site" evidence="21">
    <location>
        <position position="184"/>
    </location>
    <ligand>
        <name>Mg(2+)</name>
        <dbReference type="ChEBI" id="CHEBI:18420"/>
    </ligand>
</feature>
<comment type="similarity">
    <text evidence="1 19 22">Belongs to the ApbE family.</text>
</comment>
<feature type="binding site" evidence="20">
    <location>
        <position position="187"/>
    </location>
    <ligand>
        <name>FAD</name>
        <dbReference type="ChEBI" id="CHEBI:57692"/>
    </ligand>
</feature>
<keyword evidence="6 19" id="KW-0285">Flavoprotein</keyword>
<evidence type="ECO:0000256" key="13">
    <source>
        <dbReference type="ARBA" id="ARBA00023139"/>
    </source>
</evidence>
<dbReference type="GO" id="GO:0016740">
    <property type="term" value="F:transferase activity"/>
    <property type="evidence" value="ECO:0007669"/>
    <property type="project" value="UniProtKB-UniRule"/>
</dbReference>
<dbReference type="AlphaFoldDB" id="A0A2K8QK53"/>
<evidence type="ECO:0000256" key="10">
    <source>
        <dbReference type="ARBA" id="ARBA00022827"/>
    </source>
</evidence>
<dbReference type="Pfam" id="PF02424">
    <property type="entry name" value="ApbE"/>
    <property type="match status" value="1"/>
</dbReference>
<dbReference type="PIRSF" id="PIRSF006268">
    <property type="entry name" value="ApbE"/>
    <property type="match status" value="1"/>
</dbReference>
<dbReference type="Proteomes" id="UP000231901">
    <property type="component" value="Chromosome"/>
</dbReference>
<keyword evidence="11 19" id="KW-0460">Magnesium</keyword>
<dbReference type="FunFam" id="3.10.520.10:FF:000001">
    <property type="entry name" value="FAD:protein FMN transferase"/>
    <property type="match status" value="1"/>
</dbReference>
<evidence type="ECO:0000256" key="3">
    <source>
        <dbReference type="ARBA" id="ARBA00016337"/>
    </source>
</evidence>
<keyword evidence="7 19" id="KW-0808">Transferase</keyword>
<keyword evidence="8 19" id="KW-0479">Metal-binding</keyword>
<feature type="chain" id="PRO_5041746246" description="FAD:protein FMN transferase" evidence="22">
    <location>
        <begin position="28"/>
        <end position="349"/>
    </location>
</feature>
<dbReference type="SUPFAM" id="SSF143631">
    <property type="entry name" value="ApbE-like"/>
    <property type="match status" value="1"/>
</dbReference>
<feature type="binding site" evidence="20">
    <location>
        <position position="181"/>
    </location>
    <ligand>
        <name>FAD</name>
        <dbReference type="ChEBI" id="CHEBI:57692"/>
    </ligand>
</feature>
<dbReference type="EMBL" id="CP025003">
    <property type="protein sequence ID" value="ATZ93110.1"/>
    <property type="molecule type" value="Genomic_DNA"/>
</dbReference>
<comment type="catalytic activity">
    <reaction evidence="16 19 22">
        <text>L-threonyl-[protein] + FAD = FMN-L-threonyl-[protein] + AMP + H(+)</text>
        <dbReference type="Rhea" id="RHEA:36847"/>
        <dbReference type="Rhea" id="RHEA-COMP:11060"/>
        <dbReference type="Rhea" id="RHEA-COMP:11061"/>
        <dbReference type="ChEBI" id="CHEBI:15378"/>
        <dbReference type="ChEBI" id="CHEBI:30013"/>
        <dbReference type="ChEBI" id="CHEBI:57692"/>
        <dbReference type="ChEBI" id="CHEBI:74257"/>
        <dbReference type="ChEBI" id="CHEBI:456215"/>
        <dbReference type="EC" id="2.7.1.180"/>
    </reaction>
</comment>
<keyword evidence="14 22" id="KW-0449">Lipoprotein</keyword>
<evidence type="ECO:0000313" key="23">
    <source>
        <dbReference type="EMBL" id="ATZ93110.1"/>
    </source>
</evidence>
<keyword evidence="24" id="KW-1185">Reference proteome</keyword>
<evidence type="ECO:0000256" key="19">
    <source>
        <dbReference type="PIRNR" id="PIRNR006268"/>
    </source>
</evidence>
<dbReference type="Gene3D" id="3.10.520.10">
    <property type="entry name" value="ApbE-like domains"/>
    <property type="match status" value="1"/>
</dbReference>
<feature type="binding site" evidence="21">
    <location>
        <position position="298"/>
    </location>
    <ligand>
        <name>Mg(2+)</name>
        <dbReference type="ChEBI" id="CHEBI:18420"/>
    </ligand>
</feature>
<dbReference type="GeneID" id="66563389"/>
<feature type="binding site" evidence="21">
    <location>
        <position position="302"/>
    </location>
    <ligand>
        <name>Mg(2+)</name>
        <dbReference type="ChEBI" id="CHEBI:18420"/>
    </ligand>
</feature>
<dbReference type="GO" id="GO:0005886">
    <property type="term" value="C:plasma membrane"/>
    <property type="evidence" value="ECO:0007669"/>
    <property type="project" value="UniProtKB-SubCell"/>
</dbReference>
<evidence type="ECO:0000256" key="15">
    <source>
        <dbReference type="ARBA" id="ARBA00031306"/>
    </source>
</evidence>
<gene>
    <name evidence="23" type="ORF">CVE23_03420</name>
</gene>
<comment type="function">
    <text evidence="17">Flavin transferase that catalyzes the transfer of the FMN moiety of FAD and its covalent binding to the hydroxyl group of a threonine residue in a target flavoprotein such as NqrB and NqrC, two subunits of the NQR complex.</text>
</comment>
<feature type="binding site" evidence="20">
    <location>
        <begin position="119"/>
        <end position="121"/>
    </location>
    <ligand>
        <name>FAD</name>
        <dbReference type="ChEBI" id="CHEBI:57692"/>
    </ligand>
</feature>
<evidence type="ECO:0000256" key="4">
    <source>
        <dbReference type="ARBA" id="ARBA00022475"/>
    </source>
</evidence>
<keyword evidence="12" id="KW-0472">Membrane</keyword>
<evidence type="ECO:0000256" key="17">
    <source>
        <dbReference type="ARBA" id="ARBA00053908"/>
    </source>
</evidence>
<evidence type="ECO:0000256" key="20">
    <source>
        <dbReference type="PIRSR" id="PIRSR006268-1"/>
    </source>
</evidence>
<evidence type="ECO:0000256" key="7">
    <source>
        <dbReference type="ARBA" id="ARBA00022679"/>
    </source>
</evidence>
<dbReference type="GO" id="GO:0046872">
    <property type="term" value="F:metal ion binding"/>
    <property type="evidence" value="ECO:0007669"/>
    <property type="project" value="UniProtKB-UniRule"/>
</dbReference>
<accession>A0A2K8QK53</accession>
<dbReference type="KEGG" id="dfn:CVE23_03420"/>
<keyword evidence="13" id="KW-0564">Palmitate</keyword>
<evidence type="ECO:0000256" key="21">
    <source>
        <dbReference type="PIRSR" id="PIRSR006268-2"/>
    </source>
</evidence>
<keyword evidence="9 22" id="KW-0732">Signal</keyword>
<dbReference type="RefSeq" id="WP_038917788.1">
    <property type="nucleotide sequence ID" value="NZ_BMJF01000003.1"/>
</dbReference>
<proteinExistence type="inferred from homology"/>
<dbReference type="InterPro" id="IPR003374">
    <property type="entry name" value="ApbE-like_sf"/>
</dbReference>
<dbReference type="InterPro" id="IPR024932">
    <property type="entry name" value="ApbE"/>
</dbReference>
<keyword evidence="4" id="KW-1003">Cell membrane</keyword>
<evidence type="ECO:0000256" key="8">
    <source>
        <dbReference type="ARBA" id="ARBA00022723"/>
    </source>
</evidence>
<comment type="subcellular location">
    <subcellularLocation>
        <location evidence="18 22">Cell inner membrane</location>
        <topology evidence="18 22">Lipid-anchor</topology>
        <orientation evidence="18 22">Periplasmic side</orientation>
    </subcellularLocation>
</comment>
<comment type="cofactor">
    <cofactor evidence="21">
        <name>Mg(2+)</name>
        <dbReference type="ChEBI" id="CHEBI:18420"/>
    </cofactor>
    <cofactor evidence="21">
        <name>Mn(2+)</name>
        <dbReference type="ChEBI" id="CHEBI:29035"/>
    </cofactor>
    <text evidence="21">Magnesium. Can also use manganese.</text>
</comment>
<evidence type="ECO:0000256" key="14">
    <source>
        <dbReference type="ARBA" id="ARBA00023288"/>
    </source>
</evidence>
<protein>
    <recommendedName>
        <fullName evidence="3 19">FAD:protein FMN transferase</fullName>
        <ecNumber evidence="2 19">2.7.1.180</ecNumber>
    </recommendedName>
    <alternativeName>
        <fullName evidence="15 19">Flavin transferase</fullName>
    </alternativeName>
</protein>
<evidence type="ECO:0000256" key="2">
    <source>
        <dbReference type="ARBA" id="ARBA00011955"/>
    </source>
</evidence>
<evidence type="ECO:0000256" key="22">
    <source>
        <dbReference type="RuleBase" id="RU363002"/>
    </source>
</evidence>
<feature type="signal peptide" evidence="22">
    <location>
        <begin position="1"/>
        <end position="27"/>
    </location>
</feature>
<evidence type="ECO:0000256" key="12">
    <source>
        <dbReference type="ARBA" id="ARBA00023136"/>
    </source>
</evidence>
<evidence type="ECO:0000313" key="24">
    <source>
        <dbReference type="Proteomes" id="UP000231901"/>
    </source>
</evidence>
<feature type="binding site" evidence="20">
    <location>
        <position position="41"/>
    </location>
    <ligand>
        <name>FAD</name>
        <dbReference type="ChEBI" id="CHEBI:57692"/>
    </ligand>
</feature>
<name>A0A2K8QK53_9GAMM</name>
<evidence type="ECO:0000256" key="1">
    <source>
        <dbReference type="ARBA" id="ARBA00008282"/>
    </source>
</evidence>
<dbReference type="EC" id="2.7.1.180" evidence="2 19"/>
<evidence type="ECO:0000256" key="5">
    <source>
        <dbReference type="ARBA" id="ARBA00022519"/>
    </source>
</evidence>
<sequence>MAFSALKSILFLAVLSVLSACKPGATADSSRPFTTFEGKTMGTFYSVKISGELPEDRQQLQQEIDALLEQANNDISTYRNDSVLSRFNRDTGTDPQPIGNGMADIILAAQRIGRATGGAMDITVGPLVNLWGFGPQKQPVAIPSQQQIDDARRKVGLNHLRLISNHQGEWLQKDLPGLYVDLSTMGEGYGADLLAQLMTRKGITNYLVSVGGAISSRGVNGQGQPWRVAIQKPTDKENAIQAAVDLQGYGISTSGSYRNYFEQDGKRYSHVIDPATGRPITHQLVSATVIARTALEADGWDTGLMVLGTEKALKLAEQQGLAVYLITKTDKGFEAVMTPQFKAFLLPTP</sequence>
<keyword evidence="5 22" id="KW-0997">Cell inner membrane</keyword>
<evidence type="ECO:0000256" key="9">
    <source>
        <dbReference type="ARBA" id="ARBA00022729"/>
    </source>
</evidence>
<dbReference type="NCBIfam" id="NF007774">
    <property type="entry name" value="PRK10461.1"/>
    <property type="match status" value="1"/>
</dbReference>
<evidence type="ECO:0000256" key="11">
    <source>
        <dbReference type="ARBA" id="ARBA00022842"/>
    </source>
</evidence>
<keyword evidence="10 19" id="KW-0274">FAD</keyword>
<dbReference type="PANTHER" id="PTHR30040:SF2">
    <property type="entry name" value="FAD:PROTEIN FMN TRANSFERASE"/>
    <property type="match status" value="1"/>
</dbReference>
<dbReference type="PROSITE" id="PS51257">
    <property type="entry name" value="PROKAR_LIPOPROTEIN"/>
    <property type="match status" value="1"/>
</dbReference>
<evidence type="ECO:0000256" key="6">
    <source>
        <dbReference type="ARBA" id="ARBA00022630"/>
    </source>
</evidence>
<dbReference type="PANTHER" id="PTHR30040">
    <property type="entry name" value="THIAMINE BIOSYNTHESIS LIPOPROTEIN APBE"/>
    <property type="match status" value="1"/>
</dbReference>
<evidence type="ECO:0000256" key="18">
    <source>
        <dbReference type="ARBA" id="ARBA00060485"/>
    </source>
</evidence>
<evidence type="ECO:0000256" key="16">
    <source>
        <dbReference type="ARBA" id="ARBA00048540"/>
    </source>
</evidence>
<feature type="binding site" evidence="20">
    <location>
        <position position="272"/>
    </location>
    <ligand>
        <name>FAD</name>
        <dbReference type="ChEBI" id="CHEBI:57692"/>
    </ligand>
</feature>
<organism evidence="23 24">
    <name type="scientific">Dickeya fangzhongdai</name>
    <dbReference type="NCBI Taxonomy" id="1778540"/>
    <lineage>
        <taxon>Bacteria</taxon>
        <taxon>Pseudomonadati</taxon>
        <taxon>Pseudomonadota</taxon>
        <taxon>Gammaproteobacteria</taxon>
        <taxon>Enterobacterales</taxon>
        <taxon>Pectobacteriaceae</taxon>
        <taxon>Dickeya</taxon>
    </lineage>
</organism>
<feature type="binding site" evidence="20">
    <location>
        <position position="78"/>
    </location>
    <ligand>
        <name>FAD</name>
        <dbReference type="ChEBI" id="CHEBI:57692"/>
    </ligand>
</feature>
<reference evidence="24" key="1">
    <citation type="journal article" date="2018" name="Genome Announc.">
        <title>Complete genome sequence of a Dickeya fangzhongdai type strain causing bleeding canker of pear tree trunks.</title>
        <authorList>
            <person name="Zhao Y."/>
            <person name="Tian Y."/>
            <person name="Li X."/>
            <person name="Hu B."/>
        </authorList>
    </citation>
    <scope>NUCLEOTIDE SEQUENCE [LARGE SCALE GENOMIC DNA]</scope>
    <source>
        <strain evidence="24">DSM 101947</strain>
    </source>
</reference>